<name>A0AAW1CR89_9HEMI</name>
<gene>
    <name evidence="1" type="ORF">O3M35_003337</name>
</gene>
<keyword evidence="2" id="KW-1185">Reference proteome</keyword>
<dbReference type="AlphaFoldDB" id="A0AAW1CR89"/>
<organism evidence="1 2">
    <name type="scientific">Rhynocoris fuscipes</name>
    <dbReference type="NCBI Taxonomy" id="488301"/>
    <lineage>
        <taxon>Eukaryota</taxon>
        <taxon>Metazoa</taxon>
        <taxon>Ecdysozoa</taxon>
        <taxon>Arthropoda</taxon>
        <taxon>Hexapoda</taxon>
        <taxon>Insecta</taxon>
        <taxon>Pterygota</taxon>
        <taxon>Neoptera</taxon>
        <taxon>Paraneoptera</taxon>
        <taxon>Hemiptera</taxon>
        <taxon>Heteroptera</taxon>
        <taxon>Panheteroptera</taxon>
        <taxon>Cimicomorpha</taxon>
        <taxon>Reduviidae</taxon>
        <taxon>Harpactorinae</taxon>
        <taxon>Harpactorini</taxon>
        <taxon>Rhynocoris</taxon>
    </lineage>
</organism>
<dbReference type="Proteomes" id="UP001461498">
    <property type="component" value="Unassembled WGS sequence"/>
</dbReference>
<evidence type="ECO:0000313" key="1">
    <source>
        <dbReference type="EMBL" id="KAK9498774.1"/>
    </source>
</evidence>
<accession>A0AAW1CR89</accession>
<comment type="caution">
    <text evidence="1">The sequence shown here is derived from an EMBL/GenBank/DDBJ whole genome shotgun (WGS) entry which is preliminary data.</text>
</comment>
<protein>
    <submittedName>
        <fullName evidence="1">Uncharacterized protein</fullName>
    </submittedName>
</protein>
<evidence type="ECO:0000313" key="2">
    <source>
        <dbReference type="Proteomes" id="UP001461498"/>
    </source>
</evidence>
<proteinExistence type="predicted"/>
<sequence length="62" mass="7771">MCWPLQIFLLHFWNQEPSKRIFPLRKVYVRKKIFLTENNSFLLLRRLESKKDRNMFLINVFN</sequence>
<reference evidence="1 2" key="1">
    <citation type="submission" date="2022-12" db="EMBL/GenBank/DDBJ databases">
        <title>Chromosome-level genome assembly of true bugs.</title>
        <authorList>
            <person name="Ma L."/>
            <person name="Li H."/>
        </authorList>
    </citation>
    <scope>NUCLEOTIDE SEQUENCE [LARGE SCALE GENOMIC DNA]</scope>
    <source>
        <strain evidence="1">Lab_2022b</strain>
    </source>
</reference>
<dbReference type="EMBL" id="JAPXFL010000012">
    <property type="protein sequence ID" value="KAK9498774.1"/>
    <property type="molecule type" value="Genomic_DNA"/>
</dbReference>